<evidence type="ECO:0000313" key="2">
    <source>
        <dbReference type="Proteomes" id="UP000000391"/>
    </source>
</evidence>
<sequence>MSEPSPRYLKCRVVNVVDNPLGFKGIVVEDIDTEGRIYFGRTKPKDCTLQQGDTAYVYVNPVNMVFEDDERTMEVTLYDENNNKLDWTII</sequence>
<dbReference type="GeneID" id="9345802"/>
<protein>
    <submittedName>
        <fullName evidence="1">Uncharacterized protein</fullName>
    </submittedName>
</protein>
<dbReference type="AlphaFoldDB" id="D7E698"/>
<proteinExistence type="predicted"/>
<name>D7E698_METEZ</name>
<gene>
    <name evidence="1" type="ordered locus">Metev_0190</name>
</gene>
<dbReference type="RefSeq" id="WP_013193688.1">
    <property type="nucleotide sequence ID" value="NC_014253.1"/>
</dbReference>
<accession>D7E698</accession>
<organism evidence="1 2">
    <name type="scientific">Methanohalobium evestigatum (strain ATCC BAA-1072 / DSM 3721 / NBRC 107634 / OCM 161 / Z-7303)</name>
    <dbReference type="NCBI Taxonomy" id="644295"/>
    <lineage>
        <taxon>Archaea</taxon>
        <taxon>Methanobacteriati</taxon>
        <taxon>Methanobacteriota</taxon>
        <taxon>Stenosarchaea group</taxon>
        <taxon>Methanomicrobia</taxon>
        <taxon>Methanosarcinales</taxon>
        <taxon>Methanosarcinaceae</taxon>
        <taxon>Methanohalobium</taxon>
    </lineage>
</organism>
<dbReference type="KEGG" id="mev:Metev_0190"/>
<evidence type="ECO:0000313" key="1">
    <source>
        <dbReference type="EMBL" id="ADI73120.1"/>
    </source>
</evidence>
<dbReference type="EMBL" id="CP002069">
    <property type="protein sequence ID" value="ADI73120.1"/>
    <property type="molecule type" value="Genomic_DNA"/>
</dbReference>
<dbReference type="Proteomes" id="UP000000391">
    <property type="component" value="Chromosome"/>
</dbReference>
<keyword evidence="2" id="KW-1185">Reference proteome</keyword>
<dbReference type="HOGENOM" id="CLU_191145_0_0_2"/>
<dbReference type="OrthoDB" id="122871at2157"/>
<reference evidence="1 2" key="1">
    <citation type="submission" date="2010-06" db="EMBL/GenBank/DDBJ databases">
        <title>Complete sequence chromosome of Methanohalobium evestigatum Z-7303.</title>
        <authorList>
            <consortium name="US DOE Joint Genome Institute"/>
            <person name="Lucas S."/>
            <person name="Copeland A."/>
            <person name="Lapidus A."/>
            <person name="Cheng J.-F."/>
            <person name="Bruce D."/>
            <person name="Goodwin L."/>
            <person name="Pitluck S."/>
            <person name="Saunders E."/>
            <person name="Detter J.C."/>
            <person name="Han C."/>
            <person name="Tapia R."/>
            <person name="Land M."/>
            <person name="Hauser L."/>
            <person name="Kyrpides N."/>
            <person name="Mikhailova N."/>
            <person name="Sieprawska-Lupa M."/>
            <person name="Whitman W.B."/>
            <person name="Anderson I."/>
            <person name="Woyke T."/>
        </authorList>
    </citation>
    <scope>NUCLEOTIDE SEQUENCE [LARGE SCALE GENOMIC DNA]</scope>
    <source>
        <strain evidence="2">ATCC BAA-1072 / DSM 3721 / NBRC 107634 / OCM 161 / Z-7303</strain>
    </source>
</reference>